<protein>
    <submittedName>
        <fullName evidence="1">Uncharacterized protein</fullName>
    </submittedName>
</protein>
<accession>A0A0A9PXH3</accession>
<organism evidence="1">
    <name type="scientific">Arundo donax</name>
    <name type="common">Giant reed</name>
    <name type="synonym">Donax arundinaceus</name>
    <dbReference type="NCBI Taxonomy" id="35708"/>
    <lineage>
        <taxon>Eukaryota</taxon>
        <taxon>Viridiplantae</taxon>
        <taxon>Streptophyta</taxon>
        <taxon>Embryophyta</taxon>
        <taxon>Tracheophyta</taxon>
        <taxon>Spermatophyta</taxon>
        <taxon>Magnoliopsida</taxon>
        <taxon>Liliopsida</taxon>
        <taxon>Poales</taxon>
        <taxon>Poaceae</taxon>
        <taxon>PACMAD clade</taxon>
        <taxon>Arundinoideae</taxon>
        <taxon>Arundineae</taxon>
        <taxon>Arundo</taxon>
    </lineage>
</organism>
<sequence length="13" mass="1601">MLLRFSSRCKTQM</sequence>
<reference evidence="1" key="2">
    <citation type="journal article" date="2015" name="Data Brief">
        <title>Shoot transcriptome of the giant reed, Arundo donax.</title>
        <authorList>
            <person name="Barrero R.A."/>
            <person name="Guerrero F.D."/>
            <person name="Moolhuijzen P."/>
            <person name="Goolsby J.A."/>
            <person name="Tidwell J."/>
            <person name="Bellgard S.E."/>
            <person name="Bellgard M.I."/>
        </authorList>
    </citation>
    <scope>NUCLEOTIDE SEQUENCE</scope>
    <source>
        <tissue evidence="1">Shoot tissue taken approximately 20 cm above the soil surface</tissue>
    </source>
</reference>
<proteinExistence type="predicted"/>
<reference evidence="1" key="1">
    <citation type="submission" date="2014-09" db="EMBL/GenBank/DDBJ databases">
        <authorList>
            <person name="Magalhaes I.L.F."/>
            <person name="Oliveira U."/>
            <person name="Santos F.R."/>
            <person name="Vidigal T.H.D.A."/>
            <person name="Brescovit A.D."/>
            <person name="Santos A.J."/>
        </authorList>
    </citation>
    <scope>NUCLEOTIDE SEQUENCE</scope>
    <source>
        <tissue evidence="1">Shoot tissue taken approximately 20 cm above the soil surface</tissue>
    </source>
</reference>
<name>A0A0A9PXH3_ARUDO</name>
<dbReference type="EMBL" id="GBRH01240360">
    <property type="protein sequence ID" value="JAD57535.1"/>
    <property type="molecule type" value="Transcribed_RNA"/>
</dbReference>
<evidence type="ECO:0000313" key="1">
    <source>
        <dbReference type="EMBL" id="JAD57535.1"/>
    </source>
</evidence>